<organism evidence="9 10">
    <name type="scientific">Drosophila pseudoobscura pseudoobscura</name>
    <name type="common">Fruit fly</name>
    <dbReference type="NCBI Taxonomy" id="46245"/>
    <lineage>
        <taxon>Eukaryota</taxon>
        <taxon>Metazoa</taxon>
        <taxon>Ecdysozoa</taxon>
        <taxon>Arthropoda</taxon>
        <taxon>Hexapoda</taxon>
        <taxon>Insecta</taxon>
        <taxon>Pterygota</taxon>
        <taxon>Neoptera</taxon>
        <taxon>Endopterygota</taxon>
        <taxon>Diptera</taxon>
        <taxon>Brachycera</taxon>
        <taxon>Muscomorpha</taxon>
        <taxon>Ephydroidea</taxon>
        <taxon>Drosophilidae</taxon>
        <taxon>Drosophila</taxon>
        <taxon>Sophophora</taxon>
    </lineage>
</organism>
<name>A0A6I8V1U6_DROPS</name>
<gene>
    <name evidence="10" type="primary">Ir94h</name>
</gene>
<evidence type="ECO:0000256" key="2">
    <source>
        <dbReference type="ARBA" id="ARBA00022475"/>
    </source>
</evidence>
<dbReference type="RefSeq" id="XP_002137006.2">
    <property type="nucleotide sequence ID" value="XM_002136970.2"/>
</dbReference>
<keyword evidence="6" id="KW-0675">Receptor</keyword>
<dbReference type="PANTHER" id="PTHR42643">
    <property type="entry name" value="IONOTROPIC RECEPTOR 20A-RELATED"/>
    <property type="match status" value="1"/>
</dbReference>
<dbReference type="GO" id="GO:0005886">
    <property type="term" value="C:plasma membrane"/>
    <property type="evidence" value="ECO:0007669"/>
    <property type="project" value="UniProtKB-SubCell"/>
</dbReference>
<evidence type="ECO:0000256" key="6">
    <source>
        <dbReference type="ARBA" id="ARBA00023170"/>
    </source>
</evidence>
<feature type="transmembrane region" description="Helical" evidence="8">
    <location>
        <begin position="304"/>
        <end position="327"/>
    </location>
</feature>
<evidence type="ECO:0000256" key="1">
    <source>
        <dbReference type="ARBA" id="ARBA00004651"/>
    </source>
</evidence>
<evidence type="ECO:0000256" key="8">
    <source>
        <dbReference type="SAM" id="Phobius"/>
    </source>
</evidence>
<comment type="subcellular location">
    <subcellularLocation>
        <location evidence="1">Cell membrane</location>
        <topology evidence="1">Multi-pass membrane protein</topology>
    </subcellularLocation>
</comment>
<dbReference type="FunCoup" id="A0A6I8V1U6">
    <property type="interactions" value="17"/>
</dbReference>
<dbReference type="InParanoid" id="A0A6I8V1U6"/>
<keyword evidence="3 8" id="KW-0812">Transmembrane</keyword>
<evidence type="ECO:0000256" key="5">
    <source>
        <dbReference type="ARBA" id="ARBA00023136"/>
    </source>
</evidence>
<evidence type="ECO:0000256" key="7">
    <source>
        <dbReference type="ARBA" id="ARBA00023180"/>
    </source>
</evidence>
<reference evidence="10" key="2">
    <citation type="submission" date="2025-08" db="UniProtKB">
        <authorList>
            <consortium name="RefSeq"/>
        </authorList>
    </citation>
    <scope>IDENTIFICATION</scope>
    <source>
        <strain evidence="10">MV-25-SWS-2005</strain>
        <tissue evidence="10">Whole body</tissue>
    </source>
</reference>
<keyword evidence="9" id="KW-1185">Reference proteome</keyword>
<keyword evidence="2" id="KW-1003">Cell membrane</keyword>
<dbReference type="SUPFAM" id="SSF53850">
    <property type="entry name" value="Periplasmic binding protein-like II"/>
    <property type="match status" value="1"/>
</dbReference>
<evidence type="ECO:0000313" key="10">
    <source>
        <dbReference type="RefSeq" id="XP_002137006.2"/>
    </source>
</evidence>
<keyword evidence="5 8" id="KW-0472">Membrane</keyword>
<dbReference type="InterPro" id="IPR052192">
    <property type="entry name" value="Insect_Ionotropic_Sensory_Rcpt"/>
</dbReference>
<keyword evidence="7" id="KW-0325">Glycoprotein</keyword>
<proteinExistence type="predicted"/>
<evidence type="ECO:0000256" key="4">
    <source>
        <dbReference type="ARBA" id="ARBA00022989"/>
    </source>
</evidence>
<dbReference type="KEGG" id="dpo:6896802"/>
<protein>
    <submittedName>
        <fullName evidence="10">Uncharacterized protein Ir94h</fullName>
    </submittedName>
</protein>
<feature type="transmembrane region" description="Helical" evidence="8">
    <location>
        <begin position="531"/>
        <end position="555"/>
    </location>
</feature>
<dbReference type="Proteomes" id="UP000001819">
    <property type="component" value="Chromosome 2"/>
</dbReference>
<accession>A0A6I8V1U6</accession>
<dbReference type="AlphaFoldDB" id="A0A6I8V1U6"/>
<evidence type="ECO:0000313" key="9">
    <source>
        <dbReference type="Proteomes" id="UP000001819"/>
    </source>
</evidence>
<reference evidence="9" key="1">
    <citation type="submission" date="2024-06" db="UniProtKB">
        <authorList>
            <consortium name="RefSeq"/>
        </authorList>
    </citation>
    <scope>NUCLEOTIDE SEQUENCE [LARGE SCALE GENOMIC DNA]</scope>
    <source>
        <strain evidence="9">MV2-25</strain>
    </source>
</reference>
<keyword evidence="4 8" id="KW-1133">Transmembrane helix</keyword>
<feature type="transmembrane region" description="Helical" evidence="8">
    <location>
        <begin position="347"/>
        <end position="365"/>
    </location>
</feature>
<sequence>MLAHFSRTISQELFDLYGLVLQFLVTGETTVLYYNPSGLNCSWHWLWQRNLTTNPQIVWQSFEPAKDLVQQFSNNLFVLACLSRESNEWELMGLSSSLSHLRGVRVLIDVAGPGRNEELMATKILSYCLKNSMLNVMLYFQRWSRHLFVYSFRAFPHFVLVKQIILSPGSPRPQMFADQLADIKGKEIIAIPDFSPPNSFEYMDANGETRVAGYLWTFIAEFASSLGGRLKVSYPTWATGRTASSLYMLEVTRNASVDFGLTPTMVTEKNIKWYYQYSYPVLYSSWCIMLPMERPIPVFSLFHRVVSCEAVIVVLAASLVFGLLVPALFKCLGIDFRCRLVHLTPRLLALVLVCACAAQLLSLLISRPTSARIDSFDDLLRSGLKIFGMRSEFYFFDGDFRAKYAAAFHLTNNPTDLYDNRNHFNTTWAYTITSVKWAVIETQQRHFPRPVFRLSRDMCFNGYLPSSLLIPPESVYRDRLQQFTLRMEQSGLISQWIRMSFYDMVRAGQMTIKDYSQSQQLRALTLQDLQLAWRLSGLGVIICGVAFVLELLLFYTPVILNSL</sequence>
<dbReference type="PANTHER" id="PTHR42643:SF41">
    <property type="entry name" value="IONOTROPIC RECEPTOR 20A-RELATED"/>
    <property type="match status" value="1"/>
</dbReference>
<evidence type="ECO:0000256" key="3">
    <source>
        <dbReference type="ARBA" id="ARBA00022692"/>
    </source>
</evidence>